<organism evidence="1 2">
    <name type="scientific">Thalassovita aquimarina</name>
    <dbReference type="NCBI Taxonomy" id="2785917"/>
    <lineage>
        <taxon>Bacteria</taxon>
        <taxon>Pseudomonadati</taxon>
        <taxon>Pseudomonadota</taxon>
        <taxon>Alphaproteobacteria</taxon>
        <taxon>Rhodobacterales</taxon>
        <taxon>Roseobacteraceae</taxon>
        <taxon>Thalassovita</taxon>
    </lineage>
</organism>
<dbReference type="Proteomes" id="UP001195941">
    <property type="component" value="Unassembled WGS sequence"/>
</dbReference>
<comment type="caution">
    <text evidence="1">The sequence shown here is derived from an EMBL/GenBank/DDBJ whole genome shotgun (WGS) entry which is preliminary data.</text>
</comment>
<dbReference type="EMBL" id="JADMKU010000045">
    <property type="protein sequence ID" value="MBR9653584.1"/>
    <property type="molecule type" value="Genomic_DNA"/>
</dbReference>
<reference evidence="1 2" key="1">
    <citation type="journal article" date="2021" name="Arch. Microbiol.">
        <title>Thalassobius aquimarinus sp. nov., isolated from the Sea of Japan seashore.</title>
        <authorList>
            <person name="Kurilenko V.V."/>
            <person name="Romanenko L.A."/>
            <person name="Chernysheva N.Y."/>
            <person name="Velansky P.V."/>
            <person name="Tekutyeva L.A."/>
            <person name="Isaeva M.P."/>
            <person name="Mikhailov V.V."/>
        </authorList>
    </citation>
    <scope>NUCLEOTIDE SEQUENCE [LARGE SCALE GENOMIC DNA]</scope>
    <source>
        <strain evidence="1 2">KMM 8518</strain>
    </source>
</reference>
<sequence>MSISVTPFTSENLCYGATWKIDDKQQLAEQVARVALGYSRHIKKILDGINVPIPASAVSSEAGAIDLFTVEGTDPSHRDGWLFQTISYIAAIRQDPNGIYDSPHMQHAAKGFDGLKLVVDQHSGSIASVVIFEDKATTNPRPTIATKKDAKGKGVAVWDEFRDIEAGNRQPLLTDKISSLLQTVPGVDIDQAIENIIWHETRGYRVSITVGATHSTEDGRKRLFKGYDEVVDGNLNRRQAETLHLENLRDWLSDLAERAKSEVIKACNDV</sequence>
<dbReference type="RefSeq" id="WP_212703208.1">
    <property type="nucleotide sequence ID" value="NZ_JADMKU010000045.1"/>
</dbReference>
<proteinExistence type="predicted"/>
<gene>
    <name evidence="1" type="ORF">IT775_20945</name>
</gene>
<evidence type="ECO:0000313" key="2">
    <source>
        <dbReference type="Proteomes" id="UP001195941"/>
    </source>
</evidence>
<name>A0ABS5HX85_9RHOB</name>
<protein>
    <submittedName>
        <fullName evidence="1">Uncharacterized protein</fullName>
    </submittedName>
</protein>
<accession>A0ABS5HX85</accession>
<evidence type="ECO:0000313" key="1">
    <source>
        <dbReference type="EMBL" id="MBR9653584.1"/>
    </source>
</evidence>
<keyword evidence="2" id="KW-1185">Reference proteome</keyword>